<keyword evidence="1" id="KW-0175">Coiled coil</keyword>
<sequence length="158" mass="18211">MPASMRAQIAERNKKRRLYQRTRDPNHLAEMKSLSAEINNKVAQHRNEVYANRLDEINQEEVAETIADRFRRYHEMPPSDDETHNMVQSTISGFLLQNPIHPMNALGLLTSPRKVREIISRTPSTKAPDPDNIQNLLLKNVPRKTVQLTVIINGILRL</sequence>
<comment type="caution">
    <text evidence="2">The sequence shown here is derived from an EMBL/GenBank/DDBJ whole genome shotgun (WGS) entry which is preliminary data.</text>
</comment>
<dbReference type="Proteomes" id="UP001458880">
    <property type="component" value="Unassembled WGS sequence"/>
</dbReference>
<protein>
    <submittedName>
        <fullName evidence="2">Uncharacterized protein</fullName>
    </submittedName>
</protein>
<gene>
    <name evidence="2" type="ORF">QE152_g27408</name>
</gene>
<evidence type="ECO:0000256" key="1">
    <source>
        <dbReference type="SAM" id="Coils"/>
    </source>
</evidence>
<dbReference type="EMBL" id="JASPKY010000335">
    <property type="protein sequence ID" value="KAK9708181.1"/>
    <property type="molecule type" value="Genomic_DNA"/>
</dbReference>
<evidence type="ECO:0000313" key="2">
    <source>
        <dbReference type="EMBL" id="KAK9708181.1"/>
    </source>
</evidence>
<dbReference type="AlphaFoldDB" id="A0AAW1JVU2"/>
<reference evidence="2 3" key="1">
    <citation type="journal article" date="2024" name="BMC Genomics">
        <title>De novo assembly and annotation of Popillia japonica's genome with initial clues to its potential as an invasive pest.</title>
        <authorList>
            <person name="Cucini C."/>
            <person name="Boschi S."/>
            <person name="Funari R."/>
            <person name="Cardaioli E."/>
            <person name="Iannotti N."/>
            <person name="Marturano G."/>
            <person name="Paoli F."/>
            <person name="Bruttini M."/>
            <person name="Carapelli A."/>
            <person name="Frati F."/>
            <person name="Nardi F."/>
        </authorList>
    </citation>
    <scope>NUCLEOTIDE SEQUENCE [LARGE SCALE GENOMIC DNA]</scope>
    <source>
        <strain evidence="2">DMR45628</strain>
    </source>
</reference>
<keyword evidence="3" id="KW-1185">Reference proteome</keyword>
<feature type="coiled-coil region" evidence="1">
    <location>
        <begin position="28"/>
        <end position="60"/>
    </location>
</feature>
<proteinExistence type="predicted"/>
<name>A0AAW1JVU2_POPJA</name>
<organism evidence="2 3">
    <name type="scientific">Popillia japonica</name>
    <name type="common">Japanese beetle</name>
    <dbReference type="NCBI Taxonomy" id="7064"/>
    <lineage>
        <taxon>Eukaryota</taxon>
        <taxon>Metazoa</taxon>
        <taxon>Ecdysozoa</taxon>
        <taxon>Arthropoda</taxon>
        <taxon>Hexapoda</taxon>
        <taxon>Insecta</taxon>
        <taxon>Pterygota</taxon>
        <taxon>Neoptera</taxon>
        <taxon>Endopterygota</taxon>
        <taxon>Coleoptera</taxon>
        <taxon>Polyphaga</taxon>
        <taxon>Scarabaeiformia</taxon>
        <taxon>Scarabaeidae</taxon>
        <taxon>Rutelinae</taxon>
        <taxon>Popillia</taxon>
    </lineage>
</organism>
<accession>A0AAW1JVU2</accession>
<evidence type="ECO:0000313" key="3">
    <source>
        <dbReference type="Proteomes" id="UP001458880"/>
    </source>
</evidence>